<organism evidence="2 3">
    <name type="scientific">Apiospora aurea</name>
    <dbReference type="NCBI Taxonomy" id="335848"/>
    <lineage>
        <taxon>Eukaryota</taxon>
        <taxon>Fungi</taxon>
        <taxon>Dikarya</taxon>
        <taxon>Ascomycota</taxon>
        <taxon>Pezizomycotina</taxon>
        <taxon>Sordariomycetes</taxon>
        <taxon>Xylariomycetidae</taxon>
        <taxon>Amphisphaeriales</taxon>
        <taxon>Apiosporaceae</taxon>
        <taxon>Apiospora</taxon>
    </lineage>
</organism>
<dbReference type="EMBL" id="JAQQWE010000004">
    <property type="protein sequence ID" value="KAK7955676.1"/>
    <property type="molecule type" value="Genomic_DNA"/>
</dbReference>
<proteinExistence type="predicted"/>
<evidence type="ECO:0000256" key="1">
    <source>
        <dbReference type="SAM" id="MobiDB-lite"/>
    </source>
</evidence>
<reference evidence="2 3" key="1">
    <citation type="submission" date="2023-01" db="EMBL/GenBank/DDBJ databases">
        <title>Analysis of 21 Apiospora genomes using comparative genomics revels a genus with tremendous synthesis potential of carbohydrate active enzymes and secondary metabolites.</title>
        <authorList>
            <person name="Sorensen T."/>
        </authorList>
    </citation>
    <scope>NUCLEOTIDE SEQUENCE [LARGE SCALE GENOMIC DNA]</scope>
    <source>
        <strain evidence="2 3">CBS 24483</strain>
    </source>
</reference>
<name>A0ABR1QHH6_9PEZI</name>
<comment type="caution">
    <text evidence="2">The sequence shown here is derived from an EMBL/GenBank/DDBJ whole genome shotgun (WGS) entry which is preliminary data.</text>
</comment>
<protein>
    <submittedName>
        <fullName evidence="2">Uncharacterized protein</fullName>
    </submittedName>
</protein>
<keyword evidence="3" id="KW-1185">Reference proteome</keyword>
<dbReference type="Proteomes" id="UP001391051">
    <property type="component" value="Unassembled WGS sequence"/>
</dbReference>
<dbReference type="RefSeq" id="XP_066700982.1">
    <property type="nucleotide sequence ID" value="XM_066841120.1"/>
</dbReference>
<evidence type="ECO:0000313" key="2">
    <source>
        <dbReference type="EMBL" id="KAK7955676.1"/>
    </source>
</evidence>
<sequence length="400" mass="45285">MRVSGQLLAPALFSTIRVSNRASEQDIVTQVVAKYGHNARHLSLTMDLGCLEDPLSDSEEEEEEEDEDGKPRSADWDTQALPNQTRNHLTGQTLPAVTSVTIRFTSVLDDTVEPGLEFDQDWEYLWGDTYDDDGEENLAYVEEHQKWRASLADMWQAPTENLGLRRFSLAPHRSGYTIGGPDAYYLATPMKCMPHLRELRVEDRFLDADLAAFIARRGRTILRTVELVDCFVDMYFLGPGAIDFSWKDFFDIISAAADRDGDGSQLALERFVLVRTRPVILGEDDEEARMVLEDRGLPVRPRGGIEAEYVQEMLDRVQLMLQDQKKRRLQQGLGERGDGSNDDVFSEAEILFPYVYVIDAHGVIDASLTNLYRADQGADAAACKRLMDLARVNRERRANQ</sequence>
<feature type="region of interest" description="Disordered" evidence="1">
    <location>
        <begin position="51"/>
        <end position="91"/>
    </location>
</feature>
<dbReference type="GeneID" id="92074182"/>
<feature type="compositionally biased region" description="Acidic residues" evidence="1">
    <location>
        <begin position="54"/>
        <end position="68"/>
    </location>
</feature>
<accession>A0ABR1QHH6</accession>
<feature type="compositionally biased region" description="Polar residues" evidence="1">
    <location>
        <begin position="80"/>
        <end position="91"/>
    </location>
</feature>
<evidence type="ECO:0000313" key="3">
    <source>
        <dbReference type="Proteomes" id="UP001391051"/>
    </source>
</evidence>
<gene>
    <name evidence="2" type="ORF">PG986_004898</name>
</gene>